<dbReference type="Proteomes" id="UP001204376">
    <property type="component" value="Unassembled WGS sequence"/>
</dbReference>
<dbReference type="SUPFAM" id="SSF53756">
    <property type="entry name" value="UDP-Glycosyltransferase/glycogen phosphorylase"/>
    <property type="match status" value="1"/>
</dbReference>
<dbReference type="CDD" id="cd03801">
    <property type="entry name" value="GT4_PimA-like"/>
    <property type="match status" value="1"/>
</dbReference>
<sequence length="384" mass="43594">MVQRTDPSLDYRPIKIAFLSAGLGNISRGFEISCRTWFNELKSITDLDARLFSGGKIKTATHVWNWSRNGSVASFLRYIGLINDGCRLEQITFSLGFLFHLFFYSPHIIWLQEATLGNMLLKFRKLFGFKYELIFCDGAPVGHNFAKRFDYLVFLHQYAFDDAISDGVDPKRCCVIPHLSLSADGKLDKPEARLKMNITEDKFVIICVAAWNKHHKRIDYLLNEIASINSNKILLLLCGQPENDSALLKKEAAKLRIDIQWYTLSQAEMAIAYVAADLFVLPSLNEALGAVLIEAGVHGLPVICHPHQAGKFIFGKDYAGLTDLSEKGNLTKKILDFTHAGNIENEGYKTKEIVSRRFNRQSLTADFVKYIKYIHQQERSANYL</sequence>
<evidence type="ECO:0000313" key="2">
    <source>
        <dbReference type="EMBL" id="MCQ6956472.1"/>
    </source>
</evidence>
<keyword evidence="3" id="KW-1185">Reference proteome</keyword>
<dbReference type="Gene3D" id="3.40.50.2000">
    <property type="entry name" value="Glycogen Phosphorylase B"/>
    <property type="match status" value="1"/>
</dbReference>
<accession>A0ABT1SW28</accession>
<dbReference type="InterPro" id="IPR001296">
    <property type="entry name" value="Glyco_trans_1"/>
</dbReference>
<name>A0ABT1SW28_9SPHI</name>
<evidence type="ECO:0000313" key="3">
    <source>
        <dbReference type="Proteomes" id="UP001204376"/>
    </source>
</evidence>
<dbReference type="PANTHER" id="PTHR12526">
    <property type="entry name" value="GLYCOSYLTRANSFERASE"/>
    <property type="match status" value="1"/>
</dbReference>
<dbReference type="Pfam" id="PF00534">
    <property type="entry name" value="Glycos_transf_1"/>
    <property type="match status" value="1"/>
</dbReference>
<dbReference type="RefSeq" id="WP_256536688.1">
    <property type="nucleotide sequence ID" value="NZ_JANHOH010000001.1"/>
</dbReference>
<proteinExistence type="predicted"/>
<comment type="caution">
    <text evidence="2">The sequence shown here is derived from an EMBL/GenBank/DDBJ whole genome shotgun (WGS) entry which is preliminary data.</text>
</comment>
<dbReference type="EMBL" id="JANHOH010000001">
    <property type="protein sequence ID" value="MCQ6956472.1"/>
    <property type="molecule type" value="Genomic_DNA"/>
</dbReference>
<feature type="domain" description="Glycosyl transferase family 1" evidence="1">
    <location>
        <begin position="189"/>
        <end position="320"/>
    </location>
</feature>
<evidence type="ECO:0000259" key="1">
    <source>
        <dbReference type="Pfam" id="PF00534"/>
    </source>
</evidence>
<protein>
    <submittedName>
        <fullName evidence="2">Glycosyltransferase family 4 protein</fullName>
    </submittedName>
</protein>
<gene>
    <name evidence="2" type="ORF">NPE20_00805</name>
</gene>
<organism evidence="2 3">
    <name type="scientific">Mucilaginibacter aquariorum</name>
    <dbReference type="NCBI Taxonomy" id="2967225"/>
    <lineage>
        <taxon>Bacteria</taxon>
        <taxon>Pseudomonadati</taxon>
        <taxon>Bacteroidota</taxon>
        <taxon>Sphingobacteriia</taxon>
        <taxon>Sphingobacteriales</taxon>
        <taxon>Sphingobacteriaceae</taxon>
        <taxon>Mucilaginibacter</taxon>
    </lineage>
</organism>
<reference evidence="2 3" key="1">
    <citation type="submission" date="2022-07" db="EMBL/GenBank/DDBJ databases">
        <title>Mucilaginibacter sp. JC4.</title>
        <authorList>
            <person name="Le V."/>
            <person name="Ko S.-R."/>
            <person name="Ahn C.-Y."/>
            <person name="Oh H.-M."/>
        </authorList>
    </citation>
    <scope>NUCLEOTIDE SEQUENCE [LARGE SCALE GENOMIC DNA]</scope>
    <source>
        <strain evidence="2 3">JC4</strain>
    </source>
</reference>